<sequence>NTGWCSFSDGRWTSYRNHKTFQNLILIHNWFLKALKQK</sequence>
<dbReference type="AlphaFoldDB" id="A0A061RIQ4"/>
<proteinExistence type="predicted"/>
<organism evidence="1">
    <name type="scientific">Tetraselmis sp. GSL018</name>
    <dbReference type="NCBI Taxonomy" id="582737"/>
    <lineage>
        <taxon>Eukaryota</taxon>
        <taxon>Viridiplantae</taxon>
        <taxon>Chlorophyta</taxon>
        <taxon>core chlorophytes</taxon>
        <taxon>Chlorodendrophyceae</taxon>
        <taxon>Chlorodendrales</taxon>
        <taxon>Chlorodendraceae</taxon>
        <taxon>Tetraselmis</taxon>
    </lineage>
</organism>
<name>A0A061RIQ4_9CHLO</name>
<protein>
    <submittedName>
        <fullName evidence="1">Uncharacterized protein</fullName>
    </submittedName>
</protein>
<dbReference type="EMBL" id="GBEZ01014176">
    <property type="protein sequence ID" value="JAC71878.1"/>
    <property type="molecule type" value="Transcribed_RNA"/>
</dbReference>
<evidence type="ECO:0000313" key="1">
    <source>
        <dbReference type="EMBL" id="JAC71878.1"/>
    </source>
</evidence>
<feature type="non-terminal residue" evidence="1">
    <location>
        <position position="1"/>
    </location>
</feature>
<reference evidence="1" key="1">
    <citation type="submission" date="2014-05" db="EMBL/GenBank/DDBJ databases">
        <title>The transcriptome of the halophilic microalga Tetraselmis sp. GSL018 isolated from the Great Salt Lake, Utah.</title>
        <authorList>
            <person name="Jinkerson R.E."/>
            <person name="D'Adamo S."/>
            <person name="Posewitz M.C."/>
        </authorList>
    </citation>
    <scope>NUCLEOTIDE SEQUENCE</scope>
    <source>
        <strain evidence="1">GSL018</strain>
    </source>
</reference>
<gene>
    <name evidence="1" type="ORF">TSPGSL018_960</name>
</gene>
<accession>A0A061RIQ4</accession>